<reference evidence="2" key="2">
    <citation type="journal article" date="2015" name="Data Brief">
        <title>Shoot transcriptome of the giant reed, Arundo donax.</title>
        <authorList>
            <person name="Barrero R.A."/>
            <person name="Guerrero F.D."/>
            <person name="Moolhuijzen P."/>
            <person name="Goolsby J.A."/>
            <person name="Tidwell J."/>
            <person name="Bellgard S.E."/>
            <person name="Bellgard M.I."/>
        </authorList>
    </citation>
    <scope>NUCLEOTIDE SEQUENCE</scope>
    <source>
        <tissue evidence="2">Shoot tissue taken approximately 20 cm above the soil surface</tissue>
    </source>
</reference>
<feature type="compositionally biased region" description="Low complexity" evidence="1">
    <location>
        <begin position="30"/>
        <end position="46"/>
    </location>
</feature>
<sequence length="59" mass="6845">MEPIERDVRHMLHVRRPPYLHPTTAAFAAAAVSPAPEQRLPQQLKQQRQERPPLLFLPL</sequence>
<proteinExistence type="predicted"/>
<reference evidence="2" key="1">
    <citation type="submission" date="2014-09" db="EMBL/GenBank/DDBJ databases">
        <authorList>
            <person name="Magalhaes I.L.F."/>
            <person name="Oliveira U."/>
            <person name="Santos F.R."/>
            <person name="Vidigal T.H.D.A."/>
            <person name="Brescovit A.D."/>
            <person name="Santos A.J."/>
        </authorList>
    </citation>
    <scope>NUCLEOTIDE SEQUENCE</scope>
    <source>
        <tissue evidence="2">Shoot tissue taken approximately 20 cm above the soil surface</tissue>
    </source>
</reference>
<dbReference type="AlphaFoldDB" id="A0A0A9E1I9"/>
<name>A0A0A9E1I9_ARUDO</name>
<dbReference type="EMBL" id="GBRH01206115">
    <property type="protein sequence ID" value="JAD91780.1"/>
    <property type="molecule type" value="Transcribed_RNA"/>
</dbReference>
<evidence type="ECO:0000313" key="2">
    <source>
        <dbReference type="EMBL" id="JAD91780.1"/>
    </source>
</evidence>
<organism evidence="2">
    <name type="scientific">Arundo donax</name>
    <name type="common">Giant reed</name>
    <name type="synonym">Donax arundinaceus</name>
    <dbReference type="NCBI Taxonomy" id="35708"/>
    <lineage>
        <taxon>Eukaryota</taxon>
        <taxon>Viridiplantae</taxon>
        <taxon>Streptophyta</taxon>
        <taxon>Embryophyta</taxon>
        <taxon>Tracheophyta</taxon>
        <taxon>Spermatophyta</taxon>
        <taxon>Magnoliopsida</taxon>
        <taxon>Liliopsida</taxon>
        <taxon>Poales</taxon>
        <taxon>Poaceae</taxon>
        <taxon>PACMAD clade</taxon>
        <taxon>Arundinoideae</taxon>
        <taxon>Arundineae</taxon>
        <taxon>Arundo</taxon>
    </lineage>
</organism>
<accession>A0A0A9E1I9</accession>
<evidence type="ECO:0000256" key="1">
    <source>
        <dbReference type="SAM" id="MobiDB-lite"/>
    </source>
</evidence>
<protein>
    <submittedName>
        <fullName evidence="2">Uncharacterized protein</fullName>
    </submittedName>
</protein>
<feature type="region of interest" description="Disordered" evidence="1">
    <location>
        <begin position="30"/>
        <end position="59"/>
    </location>
</feature>